<comment type="cofactor">
    <cofactor evidence="8">
        <name>Mg(2+)</name>
        <dbReference type="ChEBI" id="CHEBI:18420"/>
    </cofactor>
</comment>
<comment type="similarity">
    <text evidence="8">Belongs to the MobA family.</text>
</comment>
<evidence type="ECO:0000259" key="9">
    <source>
        <dbReference type="Pfam" id="PF12804"/>
    </source>
</evidence>
<dbReference type="RefSeq" id="WP_125974272.1">
    <property type="nucleotide sequence ID" value="NZ_BAAADY010000010.1"/>
</dbReference>
<evidence type="ECO:0000256" key="2">
    <source>
        <dbReference type="ARBA" id="ARBA00022679"/>
    </source>
</evidence>
<dbReference type="InterPro" id="IPR029044">
    <property type="entry name" value="Nucleotide-diphossugar_trans"/>
</dbReference>
<organism evidence="10 11">
    <name type="scientific">Sphingomonas trueperi</name>
    <dbReference type="NCBI Taxonomy" id="53317"/>
    <lineage>
        <taxon>Bacteria</taxon>
        <taxon>Pseudomonadati</taxon>
        <taxon>Pseudomonadota</taxon>
        <taxon>Alphaproteobacteria</taxon>
        <taxon>Sphingomonadales</taxon>
        <taxon>Sphingomonadaceae</taxon>
        <taxon>Sphingomonas</taxon>
    </lineage>
</organism>
<dbReference type="Gene3D" id="3.90.550.10">
    <property type="entry name" value="Spore Coat Polysaccharide Biosynthesis Protein SpsA, Chain A"/>
    <property type="match status" value="1"/>
</dbReference>
<dbReference type="EC" id="2.7.7.77" evidence="8"/>
<accession>A0A7X5XYX5</accession>
<evidence type="ECO:0000256" key="4">
    <source>
        <dbReference type="ARBA" id="ARBA00022741"/>
    </source>
</evidence>
<comment type="subunit">
    <text evidence="8">Monomer.</text>
</comment>
<dbReference type="SUPFAM" id="SSF53448">
    <property type="entry name" value="Nucleotide-diphospho-sugar transferases"/>
    <property type="match status" value="1"/>
</dbReference>
<comment type="domain">
    <text evidence="8">The N-terminal domain determines nucleotide recognition and specific binding, while the C-terminal domain determines the specific binding to the target protein.</text>
</comment>
<name>A0A7X5XYX5_9SPHN</name>
<feature type="binding site" evidence="8">
    <location>
        <position position="91"/>
    </location>
    <ligand>
        <name>GTP</name>
        <dbReference type="ChEBI" id="CHEBI:37565"/>
    </ligand>
</feature>
<feature type="binding site" evidence="8">
    <location>
        <position position="91"/>
    </location>
    <ligand>
        <name>Mg(2+)</name>
        <dbReference type="ChEBI" id="CHEBI:18420"/>
    </ligand>
</feature>
<comment type="function">
    <text evidence="8">Transfers a GMP moiety from GTP to Mo-molybdopterin (Mo-MPT) cofactor (Moco or molybdenum cofactor) to form Mo-molybdopterin guanine dinucleotide (Mo-MGD) cofactor.</text>
</comment>
<dbReference type="PANTHER" id="PTHR19136:SF81">
    <property type="entry name" value="MOLYBDENUM COFACTOR GUANYLYLTRANSFERASE"/>
    <property type="match status" value="1"/>
</dbReference>
<reference evidence="10 11" key="1">
    <citation type="submission" date="2020-03" db="EMBL/GenBank/DDBJ databases">
        <title>Genomic Encyclopedia of Type Strains, Phase IV (KMG-IV): sequencing the most valuable type-strain genomes for metagenomic binning, comparative biology and taxonomic classification.</title>
        <authorList>
            <person name="Goeker M."/>
        </authorList>
    </citation>
    <scope>NUCLEOTIDE SEQUENCE [LARGE SCALE GENOMIC DNA]</scope>
    <source>
        <strain evidence="10 11">DSM 7225</strain>
    </source>
</reference>
<dbReference type="Pfam" id="PF12804">
    <property type="entry name" value="NTP_transf_3"/>
    <property type="match status" value="1"/>
</dbReference>
<dbReference type="AlphaFoldDB" id="A0A7X5XYX5"/>
<evidence type="ECO:0000256" key="7">
    <source>
        <dbReference type="ARBA" id="ARBA00023150"/>
    </source>
</evidence>
<keyword evidence="4 8" id="KW-0547">Nucleotide-binding</keyword>
<evidence type="ECO:0000256" key="5">
    <source>
        <dbReference type="ARBA" id="ARBA00022842"/>
    </source>
</evidence>
<dbReference type="GO" id="GO:0006777">
    <property type="term" value="P:Mo-molybdopterin cofactor biosynthetic process"/>
    <property type="evidence" value="ECO:0007669"/>
    <property type="project" value="UniProtKB-KW"/>
</dbReference>
<feature type="binding site" evidence="8">
    <location>
        <position position="20"/>
    </location>
    <ligand>
        <name>GTP</name>
        <dbReference type="ChEBI" id="CHEBI:37565"/>
    </ligand>
</feature>
<comment type="catalytic activity">
    <reaction evidence="8">
        <text>Mo-molybdopterin + GTP + H(+) = Mo-molybdopterin guanine dinucleotide + diphosphate</text>
        <dbReference type="Rhea" id="RHEA:34243"/>
        <dbReference type="ChEBI" id="CHEBI:15378"/>
        <dbReference type="ChEBI" id="CHEBI:33019"/>
        <dbReference type="ChEBI" id="CHEBI:37565"/>
        <dbReference type="ChEBI" id="CHEBI:71302"/>
        <dbReference type="ChEBI" id="CHEBI:71310"/>
        <dbReference type="EC" id="2.7.7.77"/>
    </reaction>
</comment>
<sequence>MKPLGAILAGGQARRFGSDKALAALDGRALIDHVAAALAPHCDGVILCGRPGEGGIPDRPASGLGPLAGLNAALRETAERGMARVLVAPCDTPLLPAGLLAALLAHGGSCFVAQLPVLGIWDAALAPVCDAYIASGARASMKAWAAHAGATAIDWGAPIPNINSCDDLSRVTGFFP</sequence>
<feature type="binding site" evidence="8">
    <location>
        <begin position="8"/>
        <end position="10"/>
    </location>
    <ligand>
        <name>GTP</name>
        <dbReference type="ChEBI" id="CHEBI:37565"/>
    </ligand>
</feature>
<gene>
    <name evidence="8" type="primary">mobA</name>
    <name evidence="10" type="ORF">GGR89_001867</name>
</gene>
<keyword evidence="11" id="KW-1185">Reference proteome</keyword>
<feature type="domain" description="MobA-like NTP transferase" evidence="9">
    <location>
        <begin position="5"/>
        <end position="138"/>
    </location>
</feature>
<keyword evidence="6 8" id="KW-0342">GTP-binding</keyword>
<evidence type="ECO:0000313" key="10">
    <source>
        <dbReference type="EMBL" id="NJB97555.1"/>
    </source>
</evidence>
<dbReference type="GO" id="GO:0005525">
    <property type="term" value="F:GTP binding"/>
    <property type="evidence" value="ECO:0007669"/>
    <property type="project" value="UniProtKB-UniRule"/>
</dbReference>
<keyword evidence="3 8" id="KW-0479">Metal-binding</keyword>
<proteinExistence type="inferred from homology"/>
<dbReference type="EMBL" id="JAATJB010000004">
    <property type="protein sequence ID" value="NJB97555.1"/>
    <property type="molecule type" value="Genomic_DNA"/>
</dbReference>
<evidence type="ECO:0000256" key="1">
    <source>
        <dbReference type="ARBA" id="ARBA00022490"/>
    </source>
</evidence>
<keyword evidence="10" id="KW-0548">Nucleotidyltransferase</keyword>
<dbReference type="InterPro" id="IPR013482">
    <property type="entry name" value="Molybde_CF_guanTrfase"/>
</dbReference>
<keyword evidence="5 8" id="KW-0460">Magnesium</keyword>
<evidence type="ECO:0000313" key="11">
    <source>
        <dbReference type="Proteomes" id="UP000531251"/>
    </source>
</evidence>
<evidence type="ECO:0000256" key="6">
    <source>
        <dbReference type="ARBA" id="ARBA00023134"/>
    </source>
</evidence>
<keyword evidence="1 8" id="KW-0963">Cytoplasm</keyword>
<dbReference type="PANTHER" id="PTHR19136">
    <property type="entry name" value="MOLYBDENUM COFACTOR GUANYLYLTRANSFERASE"/>
    <property type="match status" value="1"/>
</dbReference>
<keyword evidence="2 8" id="KW-0808">Transferase</keyword>
<dbReference type="GO" id="GO:0005737">
    <property type="term" value="C:cytoplasm"/>
    <property type="evidence" value="ECO:0007669"/>
    <property type="project" value="UniProtKB-SubCell"/>
</dbReference>
<comment type="subcellular location">
    <subcellularLocation>
        <location evidence="8">Cytoplasm</location>
    </subcellularLocation>
</comment>
<comment type="caution">
    <text evidence="8">Lacks conserved residue(s) required for the propagation of feature annotation.</text>
</comment>
<dbReference type="HAMAP" id="MF_00316">
    <property type="entry name" value="MobA"/>
    <property type="match status" value="1"/>
</dbReference>
<keyword evidence="7 8" id="KW-0501">Molybdenum cofactor biosynthesis</keyword>
<evidence type="ECO:0000256" key="3">
    <source>
        <dbReference type="ARBA" id="ARBA00022723"/>
    </source>
</evidence>
<evidence type="ECO:0000256" key="8">
    <source>
        <dbReference type="HAMAP-Rule" id="MF_00316"/>
    </source>
</evidence>
<dbReference type="Proteomes" id="UP000531251">
    <property type="component" value="Unassembled WGS sequence"/>
</dbReference>
<protein>
    <recommendedName>
        <fullName evidence="8">Molybdenum cofactor guanylyltransferase</fullName>
        <shortName evidence="8">MoCo guanylyltransferase</shortName>
        <ecNumber evidence="8">2.7.7.77</ecNumber>
    </recommendedName>
    <alternativeName>
        <fullName evidence="8">GTP:molybdopterin guanylyltransferase</fullName>
    </alternativeName>
    <alternativeName>
        <fullName evidence="8">Mo-MPT guanylyltransferase</fullName>
    </alternativeName>
    <alternativeName>
        <fullName evidence="8">Molybdopterin guanylyltransferase</fullName>
    </alternativeName>
    <alternativeName>
        <fullName evidence="8">Molybdopterin-guanine dinucleotide synthase</fullName>
        <shortName evidence="8">MGD synthase</shortName>
    </alternativeName>
</protein>
<dbReference type="GO" id="GO:0046872">
    <property type="term" value="F:metal ion binding"/>
    <property type="evidence" value="ECO:0007669"/>
    <property type="project" value="UniProtKB-KW"/>
</dbReference>
<comment type="caution">
    <text evidence="10">The sequence shown here is derived from an EMBL/GenBank/DDBJ whole genome shotgun (WGS) entry which is preliminary data.</text>
</comment>
<dbReference type="InterPro" id="IPR025877">
    <property type="entry name" value="MobA-like_NTP_Trfase"/>
</dbReference>
<dbReference type="GO" id="GO:0061603">
    <property type="term" value="F:molybdenum cofactor guanylyltransferase activity"/>
    <property type="evidence" value="ECO:0007669"/>
    <property type="project" value="UniProtKB-EC"/>
</dbReference>